<gene>
    <name evidence="1" type="ORF">IB211_01700c</name>
</gene>
<keyword evidence="2" id="KW-1185">Reference proteome</keyword>
<dbReference type="EMBL" id="CP011307">
    <property type="protein sequence ID" value="ALP94091.1"/>
    <property type="molecule type" value="Genomic_DNA"/>
</dbReference>
<proteinExistence type="predicted"/>
<dbReference type="AlphaFoldDB" id="A0A0S2W443"/>
<dbReference type="Proteomes" id="UP000064844">
    <property type="component" value="Chromosome"/>
</dbReference>
<dbReference type="RefSeq" id="WP_033116651.1">
    <property type="nucleotide sequence ID" value="NZ_CP011307.1"/>
</dbReference>
<dbReference type="STRING" id="1297617.IB211_01700c"/>
<reference evidence="1 2" key="1">
    <citation type="journal article" date="2015" name="Nat. Commun.">
        <title>Production of butyrate from lysine and the Amadori product fructoselysine by a human gut commensal.</title>
        <authorList>
            <person name="Bui T.P."/>
            <person name="Ritari J."/>
            <person name="Boeren S."/>
            <person name="de Waard P."/>
            <person name="Plugge C.M."/>
            <person name="de Vos W.M."/>
        </authorList>
    </citation>
    <scope>NUCLEOTIDE SEQUENCE [LARGE SCALE GENOMIC DNA]</scope>
    <source>
        <strain evidence="1 2">AF211</strain>
    </source>
</reference>
<reference evidence="2" key="2">
    <citation type="submission" date="2015-04" db="EMBL/GenBank/DDBJ databases">
        <title>A butyrogenic pathway from the amino acid lysine in a human gut commensal.</title>
        <authorList>
            <person name="de Vos W.M."/>
            <person name="Bui N.T.P."/>
            <person name="Plugge C.M."/>
            <person name="Ritari J."/>
        </authorList>
    </citation>
    <scope>NUCLEOTIDE SEQUENCE [LARGE SCALE GENOMIC DNA]</scope>
    <source>
        <strain evidence="2">AF211</strain>
    </source>
</reference>
<evidence type="ECO:0000313" key="1">
    <source>
        <dbReference type="EMBL" id="ALP94091.1"/>
    </source>
</evidence>
<dbReference type="eggNOG" id="ENOG5032FH3">
    <property type="taxonomic scope" value="Bacteria"/>
</dbReference>
<organism evidence="1 2">
    <name type="scientific">Intestinimonas butyriciproducens</name>
    <dbReference type="NCBI Taxonomy" id="1297617"/>
    <lineage>
        <taxon>Bacteria</taxon>
        <taxon>Bacillati</taxon>
        <taxon>Bacillota</taxon>
        <taxon>Clostridia</taxon>
        <taxon>Eubacteriales</taxon>
        <taxon>Intestinimonas</taxon>
    </lineage>
</organism>
<sequence length="177" mass="18340">MRGTDIAAKGGRRLMGLLEKYKFVLLVLLAGILLLLLPTFEGGDGTGGAGGTDPPSELAFDLEGLEKKLSDTLSEVEGAGEVSVVLTVKASTRQVLAQDITSSQKEGAVDEGRTTVVVSKGSGREEAVPLQQIYPQFQGALVVCPGGSDPEVRLKLVEAVSALTGLGSDKISICKGK</sequence>
<dbReference type="KEGG" id="ibu:IB211_01700c"/>
<protein>
    <submittedName>
        <fullName evidence="1">Stage III sporulation protein AG</fullName>
    </submittedName>
</protein>
<evidence type="ECO:0000313" key="2">
    <source>
        <dbReference type="Proteomes" id="UP000064844"/>
    </source>
</evidence>
<name>A0A0S2W443_9FIRM</name>
<accession>A0A0S2W443</accession>